<dbReference type="EMBL" id="QEQF01000003">
    <property type="protein sequence ID" value="RDF10736.1"/>
    <property type="molecule type" value="Genomic_DNA"/>
</dbReference>
<dbReference type="STRING" id="736.B0184_05695"/>
<keyword evidence="12 16" id="KW-0406">Ion transport</keyword>
<dbReference type="GO" id="GO:0036376">
    <property type="term" value="P:sodium ion export across plasma membrane"/>
    <property type="evidence" value="ECO:0007669"/>
    <property type="project" value="InterPro"/>
</dbReference>
<dbReference type="GO" id="GO:0008948">
    <property type="term" value="F:oxaloacetate decarboxylase activity"/>
    <property type="evidence" value="ECO:0007669"/>
    <property type="project" value="UniProtKB-UniRule"/>
</dbReference>
<dbReference type="NCBIfam" id="TIGR01195">
    <property type="entry name" value="oadG_fam"/>
    <property type="match status" value="1"/>
</dbReference>
<keyword evidence="10 16" id="KW-1133">Transmembrane helix</keyword>
<dbReference type="GO" id="GO:0015081">
    <property type="term" value="F:sodium ion transmembrane transporter activity"/>
    <property type="evidence" value="ECO:0007669"/>
    <property type="project" value="UniProtKB-UniRule"/>
</dbReference>
<organism evidence="18 19">
    <name type="scientific">Haemophilus paraphrohaemolyticus</name>
    <dbReference type="NCBI Taxonomy" id="736"/>
    <lineage>
        <taxon>Bacteria</taxon>
        <taxon>Pseudomonadati</taxon>
        <taxon>Pseudomonadota</taxon>
        <taxon>Gammaproteobacteria</taxon>
        <taxon>Pasteurellales</taxon>
        <taxon>Pasteurellaceae</taxon>
        <taxon>Haemophilus</taxon>
    </lineage>
</organism>
<dbReference type="GO" id="GO:0005886">
    <property type="term" value="C:plasma membrane"/>
    <property type="evidence" value="ECO:0007669"/>
    <property type="project" value="UniProtKB-SubCell"/>
</dbReference>
<dbReference type="HAMAP" id="MF_00404">
    <property type="entry name" value="OadG"/>
    <property type="match status" value="1"/>
</dbReference>
<evidence type="ECO:0000313" key="19">
    <source>
        <dbReference type="Proteomes" id="UP000253945"/>
    </source>
</evidence>
<comment type="catalytic activity">
    <reaction evidence="15 16 17">
        <text>oxaloacetate + 2 Na(+)(in) + H(+) = pyruvate + 2 Na(+)(out) + CO2</text>
        <dbReference type="Rhea" id="RHEA:57724"/>
        <dbReference type="ChEBI" id="CHEBI:15361"/>
        <dbReference type="ChEBI" id="CHEBI:15378"/>
        <dbReference type="ChEBI" id="CHEBI:16452"/>
        <dbReference type="ChEBI" id="CHEBI:16526"/>
        <dbReference type="ChEBI" id="CHEBI:29101"/>
        <dbReference type="EC" id="7.2.4.2"/>
    </reaction>
</comment>
<dbReference type="NCBIfam" id="NF002792">
    <property type="entry name" value="PRK02919.1"/>
    <property type="match status" value="1"/>
</dbReference>
<dbReference type="AlphaFoldDB" id="A0A369ZP30"/>
<evidence type="ECO:0000256" key="17">
    <source>
        <dbReference type="RuleBase" id="RU004278"/>
    </source>
</evidence>
<dbReference type="InterPro" id="IPR023424">
    <property type="entry name" value="OadG"/>
</dbReference>
<comment type="caution">
    <text evidence="18">The sequence shown here is derived from an EMBL/GenBank/DDBJ whole genome shotgun (WGS) entry which is preliminary data.</text>
</comment>
<dbReference type="EC" id="7.2.4.2" evidence="16"/>
<evidence type="ECO:0000256" key="4">
    <source>
        <dbReference type="ARBA" id="ARBA00005844"/>
    </source>
</evidence>
<keyword evidence="6 16" id="KW-0813">Transport</keyword>
<dbReference type="GO" id="GO:0015451">
    <property type="term" value="F:decarboxylation-driven active transmembrane transporter activity"/>
    <property type="evidence" value="ECO:0007669"/>
    <property type="project" value="UniProtKB-EC"/>
</dbReference>
<keyword evidence="13 16" id="KW-0472">Membrane</keyword>
<evidence type="ECO:0000256" key="16">
    <source>
        <dbReference type="HAMAP-Rule" id="MF_00404"/>
    </source>
</evidence>
<comment type="similarity">
    <text evidence="4 16 17">Belongs to the OadG family.</text>
</comment>
<keyword evidence="7 16" id="KW-1003">Cell membrane</keyword>
<keyword evidence="19" id="KW-1185">Reference proteome</keyword>
<protein>
    <recommendedName>
        <fullName evidence="16">Probable oxaloacetate decarboxylase gamma chain</fullName>
        <ecNumber evidence="16">7.2.4.2</ecNumber>
    </recommendedName>
</protein>
<evidence type="ECO:0000256" key="8">
    <source>
        <dbReference type="ARBA" id="ARBA00022692"/>
    </source>
</evidence>
<keyword evidence="14 16" id="KW-0739">Sodium transport</keyword>
<dbReference type="Pfam" id="PF04277">
    <property type="entry name" value="OAD_gamma"/>
    <property type="match status" value="1"/>
</dbReference>
<dbReference type="InterPro" id="IPR005899">
    <property type="entry name" value="Na_pump_deCOase"/>
</dbReference>
<evidence type="ECO:0000256" key="3">
    <source>
        <dbReference type="ARBA" id="ARBA00004162"/>
    </source>
</evidence>
<comment type="function">
    <text evidence="2 16 17">Catalyzes the decarboxylation of oxaloacetate coupled to Na(+) translocation.</text>
</comment>
<evidence type="ECO:0000256" key="11">
    <source>
        <dbReference type="ARBA" id="ARBA00023053"/>
    </source>
</evidence>
<evidence type="ECO:0000256" key="5">
    <source>
        <dbReference type="ARBA" id="ARBA00011869"/>
    </source>
</evidence>
<dbReference type="RefSeq" id="WP_111353799.1">
    <property type="nucleotide sequence ID" value="NZ_QEQF01000003.1"/>
</dbReference>
<keyword evidence="9 16" id="KW-1278">Translocase</keyword>
<comment type="subcellular location">
    <subcellularLocation>
        <location evidence="3 16 17">Cell membrane</location>
        <topology evidence="3 16 17">Single-pass membrane protein</topology>
    </subcellularLocation>
</comment>
<keyword evidence="8 16" id="KW-0812">Transmembrane</keyword>
<evidence type="ECO:0000256" key="6">
    <source>
        <dbReference type="ARBA" id="ARBA00022448"/>
    </source>
</evidence>
<name>A0A369ZP30_9PAST</name>
<evidence type="ECO:0000256" key="14">
    <source>
        <dbReference type="ARBA" id="ARBA00023201"/>
    </source>
</evidence>
<comment type="cofactor">
    <cofactor evidence="1 16 17">
        <name>Na(+)</name>
        <dbReference type="ChEBI" id="CHEBI:29101"/>
    </cofactor>
</comment>
<evidence type="ECO:0000256" key="2">
    <source>
        <dbReference type="ARBA" id="ARBA00003002"/>
    </source>
</evidence>
<evidence type="ECO:0000256" key="12">
    <source>
        <dbReference type="ARBA" id="ARBA00023065"/>
    </source>
</evidence>
<sequence>MTNAELFSEGVNLMISGMGFVMLFLFILIYAIALMSKLINQYFSKPIPAPVSKPQVATPPIQDDLERLRPVIVATIAHHRRKQGL</sequence>
<evidence type="ECO:0000256" key="10">
    <source>
        <dbReference type="ARBA" id="ARBA00022989"/>
    </source>
</evidence>
<evidence type="ECO:0000256" key="13">
    <source>
        <dbReference type="ARBA" id="ARBA00023136"/>
    </source>
</evidence>
<evidence type="ECO:0000256" key="7">
    <source>
        <dbReference type="ARBA" id="ARBA00022475"/>
    </source>
</evidence>
<dbReference type="Proteomes" id="UP000253945">
    <property type="component" value="Unassembled WGS sequence"/>
</dbReference>
<comment type="subunit">
    <text evidence="5 16">Heterotrimer of an alpha, a beta and a gamma subunit.</text>
</comment>
<evidence type="ECO:0000256" key="15">
    <source>
        <dbReference type="ARBA" id="ARBA00048176"/>
    </source>
</evidence>
<evidence type="ECO:0000256" key="9">
    <source>
        <dbReference type="ARBA" id="ARBA00022967"/>
    </source>
</evidence>
<keyword evidence="18" id="KW-0456">Lyase</keyword>
<gene>
    <name evidence="16" type="primary">oadG</name>
    <name evidence="18" type="ORF">DPV92_04055</name>
</gene>
<evidence type="ECO:0000313" key="18">
    <source>
        <dbReference type="EMBL" id="RDF10736.1"/>
    </source>
</evidence>
<evidence type="ECO:0000256" key="1">
    <source>
        <dbReference type="ARBA" id="ARBA00001959"/>
    </source>
</evidence>
<keyword evidence="11 16" id="KW-0915">Sodium</keyword>
<proteinExistence type="inferred from homology"/>
<feature type="transmembrane region" description="Helical" evidence="16 17">
    <location>
        <begin position="12"/>
        <end position="35"/>
    </location>
</feature>
<accession>A0A369ZP30</accession>
<reference evidence="18 19" key="1">
    <citation type="submission" date="2018-05" db="EMBL/GenBank/DDBJ databases">
        <title>Draft Genome Sequences for a Diverse set of 7 Haemophilus Species.</title>
        <authorList>
            <person name="Nichols M."/>
            <person name="Topaz N."/>
            <person name="Wang X."/>
            <person name="Wang X."/>
            <person name="Boxrud D."/>
        </authorList>
    </citation>
    <scope>NUCLEOTIDE SEQUENCE [LARGE SCALE GENOMIC DNA]</scope>
    <source>
        <strain evidence="18 19">C2014016342</strain>
    </source>
</reference>